<dbReference type="Pfam" id="PF01381">
    <property type="entry name" value="HTH_3"/>
    <property type="match status" value="1"/>
</dbReference>
<evidence type="ECO:0000313" key="3">
    <source>
        <dbReference type="EMBL" id="MSS42539.1"/>
    </source>
</evidence>
<evidence type="ECO:0000313" key="4">
    <source>
        <dbReference type="Proteomes" id="UP000462760"/>
    </source>
</evidence>
<dbReference type="InterPro" id="IPR001387">
    <property type="entry name" value="Cro/C1-type_HTH"/>
</dbReference>
<dbReference type="InterPro" id="IPR010982">
    <property type="entry name" value="Lambda_DNA-bd_dom_sf"/>
</dbReference>
<dbReference type="EMBL" id="VULR01000002">
    <property type="protein sequence ID" value="MSS42539.1"/>
    <property type="molecule type" value="Genomic_DNA"/>
</dbReference>
<dbReference type="InterPro" id="IPR011051">
    <property type="entry name" value="RmlC_Cupin_sf"/>
</dbReference>
<dbReference type="RefSeq" id="WP_154482456.1">
    <property type="nucleotide sequence ID" value="NZ_JAJBNW010000043.1"/>
</dbReference>
<dbReference type="Gene3D" id="2.60.120.10">
    <property type="entry name" value="Jelly Rolls"/>
    <property type="match status" value="1"/>
</dbReference>
<feature type="domain" description="HTH cro/C1-type" evidence="2">
    <location>
        <begin position="8"/>
        <end position="62"/>
    </location>
</feature>
<gene>
    <name evidence="3" type="ORF">FYJ27_02140</name>
</gene>
<dbReference type="GO" id="GO:0005829">
    <property type="term" value="C:cytosol"/>
    <property type="evidence" value="ECO:0007669"/>
    <property type="project" value="TreeGrafter"/>
</dbReference>
<dbReference type="SUPFAM" id="SSF51182">
    <property type="entry name" value="RmlC-like cupins"/>
    <property type="match status" value="1"/>
</dbReference>
<name>A0A844FEX2_9FIRM</name>
<dbReference type="PROSITE" id="PS50943">
    <property type="entry name" value="HTH_CROC1"/>
    <property type="match status" value="1"/>
</dbReference>
<proteinExistence type="predicted"/>
<dbReference type="InterPro" id="IPR050807">
    <property type="entry name" value="TransReg_Diox_bact_type"/>
</dbReference>
<dbReference type="OrthoDB" id="9814553at2"/>
<dbReference type="InterPro" id="IPR013096">
    <property type="entry name" value="Cupin_2"/>
</dbReference>
<dbReference type="GO" id="GO:0003700">
    <property type="term" value="F:DNA-binding transcription factor activity"/>
    <property type="evidence" value="ECO:0007669"/>
    <property type="project" value="TreeGrafter"/>
</dbReference>
<evidence type="ECO:0000256" key="1">
    <source>
        <dbReference type="ARBA" id="ARBA00023125"/>
    </source>
</evidence>
<protein>
    <submittedName>
        <fullName evidence="3">Helix-turn-helix domain-containing protein</fullName>
    </submittedName>
</protein>
<organism evidence="3 4">
    <name type="scientific">Anaerosalibacter bizertensis</name>
    <dbReference type="NCBI Taxonomy" id="932217"/>
    <lineage>
        <taxon>Bacteria</taxon>
        <taxon>Bacillati</taxon>
        <taxon>Bacillota</taxon>
        <taxon>Tissierellia</taxon>
        <taxon>Tissierellales</taxon>
        <taxon>Sporanaerobacteraceae</taxon>
        <taxon>Anaerosalibacter</taxon>
    </lineage>
</organism>
<dbReference type="CDD" id="cd02209">
    <property type="entry name" value="cupin_XRE_C"/>
    <property type="match status" value="1"/>
</dbReference>
<dbReference type="AlphaFoldDB" id="A0A844FEX2"/>
<dbReference type="Proteomes" id="UP000462760">
    <property type="component" value="Unassembled WGS sequence"/>
</dbReference>
<reference evidence="3 4" key="1">
    <citation type="submission" date="2019-08" db="EMBL/GenBank/DDBJ databases">
        <title>In-depth cultivation of the pig gut microbiome towards novel bacterial diversity and tailored functional studies.</title>
        <authorList>
            <person name="Wylensek D."/>
            <person name="Hitch T.C.A."/>
            <person name="Clavel T."/>
        </authorList>
    </citation>
    <scope>NUCLEOTIDE SEQUENCE [LARGE SCALE GENOMIC DNA]</scope>
    <source>
        <strain evidence="3 4">Med78-601-WT-4W-RMD-3</strain>
    </source>
</reference>
<dbReference type="SUPFAM" id="SSF47413">
    <property type="entry name" value="lambda repressor-like DNA-binding domains"/>
    <property type="match status" value="1"/>
</dbReference>
<dbReference type="Pfam" id="PF07883">
    <property type="entry name" value="Cupin_2"/>
    <property type="match status" value="1"/>
</dbReference>
<sequence>MNNIGKKIKDLRTGNNMTLKELSEKTDLSIGFLSQLERGLTTIAIDSLEKIAQELGVDLTYFLAPPREQKKTVLRSYEQEVYQVVNNHIIYNLINDVNERELLPRLIHILPMEKIESIKTYKHKGEEFVYVLEGILTLVVDDEEYSLYPGDSAHYSSMHVHNWANYTNKVVKFIAVNIPNTLKEE</sequence>
<evidence type="ECO:0000259" key="2">
    <source>
        <dbReference type="PROSITE" id="PS50943"/>
    </source>
</evidence>
<dbReference type="PANTHER" id="PTHR46797">
    <property type="entry name" value="HTH-TYPE TRANSCRIPTIONAL REGULATOR"/>
    <property type="match status" value="1"/>
</dbReference>
<dbReference type="GO" id="GO:0003677">
    <property type="term" value="F:DNA binding"/>
    <property type="evidence" value="ECO:0007669"/>
    <property type="project" value="UniProtKB-KW"/>
</dbReference>
<accession>A0A844FEX2</accession>
<comment type="caution">
    <text evidence="3">The sequence shown here is derived from an EMBL/GenBank/DDBJ whole genome shotgun (WGS) entry which is preliminary data.</text>
</comment>
<dbReference type="CDD" id="cd00093">
    <property type="entry name" value="HTH_XRE"/>
    <property type="match status" value="1"/>
</dbReference>
<keyword evidence="1" id="KW-0238">DNA-binding</keyword>
<dbReference type="Gene3D" id="1.10.260.40">
    <property type="entry name" value="lambda repressor-like DNA-binding domains"/>
    <property type="match status" value="1"/>
</dbReference>
<dbReference type="PANTHER" id="PTHR46797:SF25">
    <property type="entry name" value="TRANSCRIPTIONAL REGULATOR"/>
    <property type="match status" value="1"/>
</dbReference>
<dbReference type="SMART" id="SM00530">
    <property type="entry name" value="HTH_XRE"/>
    <property type="match status" value="1"/>
</dbReference>
<dbReference type="InterPro" id="IPR014710">
    <property type="entry name" value="RmlC-like_jellyroll"/>
</dbReference>